<dbReference type="Gene3D" id="1.25.40.10">
    <property type="entry name" value="Tetratricopeptide repeat domain"/>
    <property type="match status" value="1"/>
</dbReference>
<dbReference type="EnsemblMetazoa" id="XM_003728305">
    <property type="protein sequence ID" value="XP_003728353"/>
    <property type="gene ID" value="LOC100888314"/>
</dbReference>
<dbReference type="OMA" id="WLTTIME"/>
<dbReference type="PANTHER" id="PTHR45011:SF1">
    <property type="entry name" value="DAP3-BINDING CELL DEATH ENHANCER 1"/>
    <property type="match status" value="1"/>
</dbReference>
<proteinExistence type="predicted"/>
<feature type="transmembrane region" description="Helical" evidence="1">
    <location>
        <begin position="70"/>
        <end position="91"/>
    </location>
</feature>
<dbReference type="OrthoDB" id="2384430at2759"/>
<sequence length="199" mass="22949">MAEFSQVFEDGLRARNVFVADKYDDDGRKDNYKEEEEKYAFTDESGPEEDPSLPYAGKVYLARRKKPDSWLTTIMEILAVVLVACFIYYSYYYMDNLQFHVTHAYAHMGQAHAAHMVGQRLLWGEGTKQDEDKAMQWFRVAADKGHPHASHNLAIGHLHGYNTDVKDKEEARTLLEFARDNGVHEAHDALHRLCPHDQC</sequence>
<keyword evidence="1" id="KW-0472">Membrane</keyword>
<evidence type="ECO:0000313" key="2">
    <source>
        <dbReference type="EnsemblMetazoa" id="XP_003728353"/>
    </source>
</evidence>
<organism evidence="2 3">
    <name type="scientific">Strongylocentrotus purpuratus</name>
    <name type="common">Purple sea urchin</name>
    <dbReference type="NCBI Taxonomy" id="7668"/>
    <lineage>
        <taxon>Eukaryota</taxon>
        <taxon>Metazoa</taxon>
        <taxon>Echinodermata</taxon>
        <taxon>Eleutherozoa</taxon>
        <taxon>Echinozoa</taxon>
        <taxon>Echinoidea</taxon>
        <taxon>Euechinoidea</taxon>
        <taxon>Echinacea</taxon>
        <taxon>Camarodonta</taxon>
        <taxon>Echinidea</taxon>
        <taxon>Strongylocentrotidae</taxon>
        <taxon>Strongylocentrotus</taxon>
    </lineage>
</organism>
<accession>A0A7M7GQL9</accession>
<protein>
    <submittedName>
        <fullName evidence="2">Uncharacterized protein</fullName>
    </submittedName>
</protein>
<dbReference type="GeneID" id="100888314"/>
<dbReference type="Pfam" id="PF08238">
    <property type="entry name" value="Sel1"/>
    <property type="match status" value="2"/>
</dbReference>
<dbReference type="Proteomes" id="UP000007110">
    <property type="component" value="Unassembled WGS sequence"/>
</dbReference>
<evidence type="ECO:0000313" key="3">
    <source>
        <dbReference type="Proteomes" id="UP000007110"/>
    </source>
</evidence>
<dbReference type="SUPFAM" id="SSF81901">
    <property type="entry name" value="HCP-like"/>
    <property type="match status" value="1"/>
</dbReference>
<dbReference type="InterPro" id="IPR006597">
    <property type="entry name" value="Sel1-like"/>
</dbReference>
<dbReference type="PANTHER" id="PTHR45011">
    <property type="entry name" value="DAP3-BINDING CELL DEATH ENHANCER 1"/>
    <property type="match status" value="1"/>
</dbReference>
<dbReference type="InterPro" id="IPR011990">
    <property type="entry name" value="TPR-like_helical_dom_sf"/>
</dbReference>
<keyword evidence="1" id="KW-1133">Transmembrane helix</keyword>
<dbReference type="InterPro" id="IPR052748">
    <property type="entry name" value="ISR_Activator"/>
</dbReference>
<keyword evidence="3" id="KW-1185">Reference proteome</keyword>
<reference evidence="2" key="2">
    <citation type="submission" date="2021-01" db="UniProtKB">
        <authorList>
            <consortium name="EnsemblMetazoa"/>
        </authorList>
    </citation>
    <scope>IDENTIFICATION</scope>
</reference>
<dbReference type="InParanoid" id="A0A7M7GQL9"/>
<name>A0A7M7GQL9_STRPU</name>
<evidence type="ECO:0000256" key="1">
    <source>
        <dbReference type="SAM" id="Phobius"/>
    </source>
</evidence>
<keyword evidence="1" id="KW-0812">Transmembrane</keyword>
<reference evidence="3" key="1">
    <citation type="submission" date="2015-02" db="EMBL/GenBank/DDBJ databases">
        <title>Genome sequencing for Strongylocentrotus purpuratus.</title>
        <authorList>
            <person name="Murali S."/>
            <person name="Liu Y."/>
            <person name="Vee V."/>
            <person name="English A."/>
            <person name="Wang M."/>
            <person name="Skinner E."/>
            <person name="Han Y."/>
            <person name="Muzny D.M."/>
            <person name="Worley K.C."/>
            <person name="Gibbs R.A."/>
        </authorList>
    </citation>
    <scope>NUCLEOTIDE SEQUENCE</scope>
</reference>
<dbReference type="SMART" id="SM00671">
    <property type="entry name" value="SEL1"/>
    <property type="match status" value="2"/>
</dbReference>
<dbReference type="AlphaFoldDB" id="A0A7M7GQL9"/>
<dbReference type="RefSeq" id="XP_003728353.1">
    <property type="nucleotide sequence ID" value="XM_003728305.3"/>
</dbReference>
<dbReference type="KEGG" id="spu:100888314"/>